<evidence type="ECO:0000259" key="4">
    <source>
        <dbReference type="Pfam" id="PF07992"/>
    </source>
</evidence>
<dbReference type="Gene3D" id="3.50.50.60">
    <property type="entry name" value="FAD/NAD(P)-binding domain"/>
    <property type="match status" value="2"/>
</dbReference>
<feature type="domain" description="FAD/NAD(P)-binding" evidence="4">
    <location>
        <begin position="186"/>
        <end position="287"/>
    </location>
</feature>
<dbReference type="InterPro" id="IPR050097">
    <property type="entry name" value="Ferredoxin-NADP_redctase_2"/>
</dbReference>
<dbReference type="GO" id="GO:0004791">
    <property type="term" value="F:thioredoxin-disulfide reductase (NADPH) activity"/>
    <property type="evidence" value="ECO:0007669"/>
    <property type="project" value="UniProtKB-EC"/>
</dbReference>
<comment type="catalytic activity">
    <reaction evidence="3">
        <text>[thioredoxin]-dithiol + NADP(+) = [thioredoxin]-disulfide + NADPH + H(+)</text>
        <dbReference type="Rhea" id="RHEA:20345"/>
        <dbReference type="Rhea" id="RHEA-COMP:10698"/>
        <dbReference type="Rhea" id="RHEA-COMP:10700"/>
        <dbReference type="ChEBI" id="CHEBI:15378"/>
        <dbReference type="ChEBI" id="CHEBI:29950"/>
        <dbReference type="ChEBI" id="CHEBI:50058"/>
        <dbReference type="ChEBI" id="CHEBI:57783"/>
        <dbReference type="ChEBI" id="CHEBI:58349"/>
        <dbReference type="EC" id="1.8.1.9"/>
    </reaction>
</comment>
<reference evidence="5" key="2">
    <citation type="journal article" date="2020" name="Int. J. Syst. Evol. Microbiol.">
        <title>Gordonia crocea sp. nov. and Gordonia spumicola sp. nov. isolated from sludge of a wastewater treatment plant.</title>
        <authorList>
            <person name="Tamura T."/>
            <person name="Saito S."/>
            <person name="Hamada M."/>
            <person name="Kang Y."/>
            <person name="Hoshino Y."/>
            <person name="Gonoi T."/>
            <person name="Mikami Y."/>
            <person name="Yaguchi T."/>
        </authorList>
    </citation>
    <scope>NUCLEOTIDE SEQUENCE</scope>
    <source>
        <strain evidence="5">NBRC 107696</strain>
    </source>
</reference>
<accession>A0A7I9V4S3</accession>
<feature type="domain" description="FAD/NAD(P)-binding" evidence="4">
    <location>
        <begin position="12"/>
        <end position="159"/>
    </location>
</feature>
<evidence type="ECO:0000313" key="6">
    <source>
        <dbReference type="EMBL" id="GEE04166.1"/>
    </source>
</evidence>
<reference evidence="7" key="1">
    <citation type="submission" date="2019-06" db="EMBL/GenBank/DDBJ databases">
        <title>Gordonia isolated from sludge of a wastewater treatment plant.</title>
        <authorList>
            <person name="Tamura T."/>
            <person name="Aoyama K."/>
            <person name="Kang Y."/>
            <person name="Saito S."/>
            <person name="Akiyama N."/>
            <person name="Yazawa K."/>
            <person name="Gonoi T."/>
            <person name="Mikami Y."/>
        </authorList>
    </citation>
    <scope>NUCLEOTIDE SEQUENCE [LARGE SCALE GENOMIC DNA]</scope>
    <source>
        <strain evidence="7">NBRC 107696</strain>
    </source>
</reference>
<keyword evidence="1" id="KW-0285">Flavoprotein</keyword>
<dbReference type="AlphaFoldDB" id="A0A7I9V4S3"/>
<name>A0A7I9V4S3_9ACTN</name>
<gene>
    <name evidence="5" type="primary">trxB_1</name>
    <name evidence="6" type="synonym">trxB_3</name>
    <name evidence="5" type="ORF">nbrc107696_06830</name>
    <name evidence="6" type="ORF">nbrc107696_46120</name>
</gene>
<evidence type="ECO:0000313" key="7">
    <source>
        <dbReference type="Proteomes" id="UP000444960"/>
    </source>
</evidence>
<dbReference type="OrthoDB" id="9786503at2"/>
<keyword evidence="2" id="KW-0560">Oxidoreductase</keyword>
<dbReference type="InterPro" id="IPR036188">
    <property type="entry name" value="FAD/NAD-bd_sf"/>
</dbReference>
<dbReference type="EMBL" id="BJOV01000008">
    <property type="protein sequence ID" value="GEE04166.1"/>
    <property type="molecule type" value="Genomic_DNA"/>
</dbReference>
<dbReference type="EMBL" id="BJOV01000002">
    <property type="protein sequence ID" value="GEE00237.1"/>
    <property type="molecule type" value="Genomic_DNA"/>
</dbReference>
<dbReference type="PANTHER" id="PTHR48105">
    <property type="entry name" value="THIOREDOXIN REDUCTASE 1-RELATED-RELATED"/>
    <property type="match status" value="1"/>
</dbReference>
<organism evidence="5 7">
    <name type="scientific">Gordonia spumicola</name>
    <dbReference type="NCBI Taxonomy" id="589161"/>
    <lineage>
        <taxon>Bacteria</taxon>
        <taxon>Bacillati</taxon>
        <taxon>Actinomycetota</taxon>
        <taxon>Actinomycetes</taxon>
        <taxon>Mycobacteriales</taxon>
        <taxon>Gordoniaceae</taxon>
        <taxon>Gordonia</taxon>
    </lineage>
</organism>
<dbReference type="SUPFAM" id="SSF51905">
    <property type="entry name" value="FAD/NAD(P)-binding domain"/>
    <property type="match status" value="1"/>
</dbReference>
<evidence type="ECO:0000256" key="3">
    <source>
        <dbReference type="ARBA" id="ARBA00048132"/>
    </source>
</evidence>
<dbReference type="Pfam" id="PF07992">
    <property type="entry name" value="Pyr_redox_2"/>
    <property type="match status" value="2"/>
</dbReference>
<comment type="caution">
    <text evidence="5">The sequence shown here is derived from an EMBL/GenBank/DDBJ whole genome shotgun (WGS) entry which is preliminary data.</text>
</comment>
<sequence>MNATAADTQNSYDVVIVGGGAAGLTAAQVLGRARRRVLVVDGGRPRNAPAAHMHGYLGHDGLPPATLVEIGRDEARAYGVQFVDGDVARVVPCGVEPGYVVTLGGGRDVRTSAIIVATGLVDHIPEIPGLRERWGSEVLHCPYCHGYEVRDRRLAVLGGLNRDASVHQALLLPLWSRDVVFFPNGADLSDAERTSIRARGVEIVDGEVAAFDGEAIEMADGQSVPRDVVFVGPRFDPNDDILRSLGCDVASHGFVSVDSRGATSVPGVFAAGNVVNPKAQVITAAGEGSAAAIAVNQYLLHGDVEAAIASWSQEGSPRR</sequence>
<dbReference type="InterPro" id="IPR023753">
    <property type="entry name" value="FAD/NAD-binding_dom"/>
</dbReference>
<dbReference type="Proteomes" id="UP000444960">
    <property type="component" value="Unassembled WGS sequence"/>
</dbReference>
<protein>
    <submittedName>
        <fullName evidence="5">Thioredoxin reductase</fullName>
    </submittedName>
</protein>
<dbReference type="RefSeq" id="WP_161894161.1">
    <property type="nucleotide sequence ID" value="NZ_BJOV01000002.1"/>
</dbReference>
<evidence type="ECO:0000256" key="2">
    <source>
        <dbReference type="ARBA" id="ARBA00023002"/>
    </source>
</evidence>
<keyword evidence="7" id="KW-1185">Reference proteome</keyword>
<dbReference type="PRINTS" id="PR00368">
    <property type="entry name" value="FADPNR"/>
</dbReference>
<evidence type="ECO:0000256" key="1">
    <source>
        <dbReference type="ARBA" id="ARBA00022630"/>
    </source>
</evidence>
<proteinExistence type="predicted"/>
<dbReference type="PRINTS" id="PR00469">
    <property type="entry name" value="PNDRDTASEII"/>
</dbReference>
<evidence type="ECO:0000313" key="5">
    <source>
        <dbReference type="EMBL" id="GEE00237.1"/>
    </source>
</evidence>